<protein>
    <recommendedName>
        <fullName evidence="4">Secreted protein</fullName>
    </recommendedName>
</protein>
<proteinExistence type="predicted"/>
<gene>
    <name evidence="2" type="ORF">K1J60_28535</name>
</gene>
<evidence type="ECO:0000313" key="3">
    <source>
        <dbReference type="Proteomes" id="UP000827138"/>
    </source>
</evidence>
<evidence type="ECO:0008006" key="4">
    <source>
        <dbReference type="Google" id="ProtNLM"/>
    </source>
</evidence>
<feature type="signal peptide" evidence="1">
    <location>
        <begin position="1"/>
        <end position="28"/>
    </location>
</feature>
<sequence>MRRSIARCLVLAAATTATLIPTVGTASADGGFHFLALRSQSDVQSVYVSGKGWTNWTTDSESGTLGSRDEPVELSVCYSYRPANTGAWVQAGEGLQAHTNEAPGRQGVQRSNPRWVDGRSLSVLTFDSGNCTAGAKASRRVTVPSDELSRFWLDLR</sequence>
<evidence type="ECO:0000256" key="1">
    <source>
        <dbReference type="SAM" id="SignalP"/>
    </source>
</evidence>
<keyword evidence="3" id="KW-1185">Reference proteome</keyword>
<name>A0ABX8XWH5_9ACTN</name>
<reference evidence="2 3" key="1">
    <citation type="submission" date="2021-08" db="EMBL/GenBank/DDBJ databases">
        <authorList>
            <person name="Ping M."/>
        </authorList>
    </citation>
    <scope>NUCLEOTIDE SEQUENCE [LARGE SCALE GENOMIC DNA]</scope>
    <source>
        <strain evidence="2 3">MG28</strain>
    </source>
</reference>
<dbReference type="RefSeq" id="WP_220648697.1">
    <property type="nucleotide sequence ID" value="NZ_CP080647.1"/>
</dbReference>
<keyword evidence="1" id="KW-0732">Signal</keyword>
<feature type="chain" id="PRO_5045344820" description="Secreted protein" evidence="1">
    <location>
        <begin position="29"/>
        <end position="156"/>
    </location>
</feature>
<dbReference type="Proteomes" id="UP000827138">
    <property type="component" value="Chromosome"/>
</dbReference>
<dbReference type="EMBL" id="CP080647">
    <property type="protein sequence ID" value="QYX79947.1"/>
    <property type="molecule type" value="Genomic_DNA"/>
</dbReference>
<organism evidence="2 3">
    <name type="scientific">Streptomyces akebiae</name>
    <dbReference type="NCBI Taxonomy" id="2865673"/>
    <lineage>
        <taxon>Bacteria</taxon>
        <taxon>Bacillati</taxon>
        <taxon>Actinomycetota</taxon>
        <taxon>Actinomycetes</taxon>
        <taxon>Kitasatosporales</taxon>
        <taxon>Streptomycetaceae</taxon>
        <taxon>Streptomyces</taxon>
    </lineage>
</organism>
<evidence type="ECO:0000313" key="2">
    <source>
        <dbReference type="EMBL" id="QYX79947.1"/>
    </source>
</evidence>
<accession>A0ABX8XWH5</accession>